<dbReference type="PANTHER" id="PTHR41299">
    <property type="entry name" value="THIAMINE PYROPHOSPHOKINASE"/>
    <property type="match status" value="1"/>
</dbReference>
<dbReference type="Proteomes" id="UP000199589">
    <property type="component" value="Unassembled WGS sequence"/>
</dbReference>
<keyword evidence="3 7" id="KW-0418">Kinase</keyword>
<keyword evidence="8" id="KW-1185">Reference proteome</keyword>
<reference evidence="8" key="1">
    <citation type="submission" date="2016-10" db="EMBL/GenBank/DDBJ databases">
        <authorList>
            <person name="Varghese N."/>
            <person name="Submissions S."/>
        </authorList>
    </citation>
    <scope>NUCLEOTIDE SEQUENCE [LARGE SCALE GENOMIC DNA]</scope>
    <source>
        <strain evidence="8">DSM 16108</strain>
    </source>
</reference>
<dbReference type="InterPro" id="IPR007371">
    <property type="entry name" value="TPK_catalytic"/>
</dbReference>
<keyword evidence="4" id="KW-0067">ATP-binding</keyword>
<dbReference type="GO" id="GO:0030975">
    <property type="term" value="F:thiamine binding"/>
    <property type="evidence" value="ECO:0007669"/>
    <property type="project" value="InterPro"/>
</dbReference>
<dbReference type="GO" id="GO:0006772">
    <property type="term" value="P:thiamine metabolic process"/>
    <property type="evidence" value="ECO:0007669"/>
    <property type="project" value="UniProtKB-UniRule"/>
</dbReference>
<dbReference type="GO" id="GO:0016301">
    <property type="term" value="F:kinase activity"/>
    <property type="evidence" value="ECO:0007669"/>
    <property type="project" value="UniProtKB-KW"/>
</dbReference>
<feature type="domain" description="Thiamin pyrophosphokinase thiamin-binding" evidence="6">
    <location>
        <begin position="144"/>
        <end position="209"/>
    </location>
</feature>
<dbReference type="Gene3D" id="3.40.50.10240">
    <property type="entry name" value="Thiamin pyrophosphokinase, catalytic domain"/>
    <property type="match status" value="1"/>
</dbReference>
<evidence type="ECO:0000256" key="5">
    <source>
        <dbReference type="NCBIfam" id="TIGR01378"/>
    </source>
</evidence>
<dbReference type="InterPro" id="IPR007373">
    <property type="entry name" value="Thiamin_PyroPKinase_B1-bd"/>
</dbReference>
<dbReference type="AlphaFoldDB" id="A0A1I3VN97"/>
<gene>
    <name evidence="7" type="ORF">SAMN04488569_100432</name>
</gene>
<evidence type="ECO:0000313" key="7">
    <source>
        <dbReference type="EMBL" id="SFJ96640.1"/>
    </source>
</evidence>
<evidence type="ECO:0000259" key="6">
    <source>
        <dbReference type="SMART" id="SM00983"/>
    </source>
</evidence>
<dbReference type="InterPro" id="IPR053149">
    <property type="entry name" value="TPK"/>
</dbReference>
<dbReference type="EMBL" id="FOSJ01000004">
    <property type="protein sequence ID" value="SFJ96640.1"/>
    <property type="molecule type" value="Genomic_DNA"/>
</dbReference>
<organism evidence="7 8">
    <name type="scientific">Marinilactibacillus piezotolerans</name>
    <dbReference type="NCBI Taxonomy" id="258723"/>
    <lineage>
        <taxon>Bacteria</taxon>
        <taxon>Bacillati</taxon>
        <taxon>Bacillota</taxon>
        <taxon>Bacilli</taxon>
        <taxon>Lactobacillales</taxon>
        <taxon>Carnobacteriaceae</taxon>
        <taxon>Marinilactibacillus</taxon>
    </lineage>
</organism>
<dbReference type="SUPFAM" id="SSF63999">
    <property type="entry name" value="Thiamin pyrophosphokinase, catalytic domain"/>
    <property type="match status" value="1"/>
</dbReference>
<dbReference type="GO" id="GO:0004788">
    <property type="term" value="F:thiamine diphosphokinase activity"/>
    <property type="evidence" value="ECO:0007669"/>
    <property type="project" value="UniProtKB-UniRule"/>
</dbReference>
<evidence type="ECO:0000256" key="4">
    <source>
        <dbReference type="ARBA" id="ARBA00022840"/>
    </source>
</evidence>
<dbReference type="EC" id="2.7.6.2" evidence="5"/>
<dbReference type="SUPFAM" id="SSF63862">
    <property type="entry name" value="Thiamin pyrophosphokinase, substrate-binding domain"/>
    <property type="match status" value="1"/>
</dbReference>
<name>A0A1I3VN97_9LACT</name>
<dbReference type="OrthoDB" id="9804377at2"/>
<keyword evidence="2" id="KW-0547">Nucleotide-binding</keyword>
<dbReference type="CDD" id="cd07995">
    <property type="entry name" value="TPK"/>
    <property type="match status" value="1"/>
</dbReference>
<evidence type="ECO:0000313" key="8">
    <source>
        <dbReference type="Proteomes" id="UP000199589"/>
    </source>
</evidence>
<dbReference type="InterPro" id="IPR036371">
    <property type="entry name" value="TPK_B1-bd_sf"/>
</dbReference>
<dbReference type="SMART" id="SM00983">
    <property type="entry name" value="TPK_B1_binding"/>
    <property type="match status" value="1"/>
</dbReference>
<keyword evidence="1" id="KW-0808">Transferase</keyword>
<dbReference type="InterPro" id="IPR036759">
    <property type="entry name" value="TPK_catalytic_sf"/>
</dbReference>
<dbReference type="NCBIfam" id="TIGR01378">
    <property type="entry name" value="thi_PPkinase"/>
    <property type="match status" value="1"/>
</dbReference>
<evidence type="ECO:0000256" key="2">
    <source>
        <dbReference type="ARBA" id="ARBA00022741"/>
    </source>
</evidence>
<dbReference type="InterPro" id="IPR006282">
    <property type="entry name" value="Thi_PPkinase"/>
</dbReference>
<accession>A0A1I3VN97</accession>
<protein>
    <recommendedName>
        <fullName evidence="5">Thiamine diphosphokinase</fullName>
        <ecNumber evidence="5">2.7.6.2</ecNumber>
    </recommendedName>
</protein>
<proteinExistence type="predicted"/>
<dbReference type="Pfam" id="PF04265">
    <property type="entry name" value="TPK_B1_binding"/>
    <property type="match status" value="1"/>
</dbReference>
<evidence type="ECO:0000256" key="3">
    <source>
        <dbReference type="ARBA" id="ARBA00022777"/>
    </source>
</evidence>
<dbReference type="GO" id="GO:0009229">
    <property type="term" value="P:thiamine diphosphate biosynthetic process"/>
    <property type="evidence" value="ECO:0007669"/>
    <property type="project" value="InterPro"/>
</dbReference>
<dbReference type="Pfam" id="PF04263">
    <property type="entry name" value="TPK_catalytic"/>
    <property type="match status" value="1"/>
</dbReference>
<dbReference type="PANTHER" id="PTHR41299:SF1">
    <property type="entry name" value="THIAMINE PYROPHOSPHOKINASE"/>
    <property type="match status" value="1"/>
</dbReference>
<evidence type="ECO:0000256" key="1">
    <source>
        <dbReference type="ARBA" id="ARBA00022679"/>
    </source>
</evidence>
<sequence>MNSLHIMLGSPDSRQHTMPPLKEQDYYIGVDKGALLLAENGYYIDLSLGDFDSITDAEKLIIEKNSKKVISFEPEKDDTDAELSLVYAMQFFDTEQIILYGWSGGRLDHLMSILMIVMQPRFKSIVTRLIFINQTNTLKFYLPGSYLLFKEPDKKYCSFIGMTPLSNLTLDKGFKYTLNNNNFDYPIALISNEFVMENGRFSFDDGLVAFIQSKD</sequence>
<dbReference type="RefSeq" id="WP_091895756.1">
    <property type="nucleotide sequence ID" value="NZ_FOSJ01000004.1"/>
</dbReference>
<dbReference type="GO" id="GO:0005524">
    <property type="term" value="F:ATP binding"/>
    <property type="evidence" value="ECO:0007669"/>
    <property type="project" value="UniProtKB-KW"/>
</dbReference>